<name>A0A5D8ZCI3_9GAMM</name>
<dbReference type="GO" id="GO:0046872">
    <property type="term" value="F:metal ion binding"/>
    <property type="evidence" value="ECO:0007669"/>
    <property type="project" value="InterPro"/>
</dbReference>
<dbReference type="InterPro" id="IPR006127">
    <property type="entry name" value="ZnuA-like"/>
</dbReference>
<organism evidence="2 3">
    <name type="scientific">Cognatilysobacter lacus</name>
    <dbReference type="NCBI Taxonomy" id="1643323"/>
    <lineage>
        <taxon>Bacteria</taxon>
        <taxon>Pseudomonadati</taxon>
        <taxon>Pseudomonadota</taxon>
        <taxon>Gammaproteobacteria</taxon>
        <taxon>Lysobacterales</taxon>
        <taxon>Lysobacteraceae</taxon>
        <taxon>Cognatilysobacter</taxon>
    </lineage>
</organism>
<reference evidence="2 3" key="1">
    <citation type="submission" date="2019-08" db="EMBL/GenBank/DDBJ databases">
        <title>Draft genome sequence of Lysobacter sp. UKS-15.</title>
        <authorList>
            <person name="Im W.-T."/>
        </authorList>
    </citation>
    <scope>NUCLEOTIDE SEQUENCE [LARGE SCALE GENOMIC DNA]</scope>
    <source>
        <strain evidence="2 3">UKS-15</strain>
    </source>
</reference>
<keyword evidence="3" id="KW-1185">Reference proteome</keyword>
<evidence type="ECO:0000256" key="1">
    <source>
        <dbReference type="SAM" id="SignalP"/>
    </source>
</evidence>
<sequence>MKSLLISAVLLAAAVAMPAQAKIRVFACEPEWGSLVHELAGDKVDVDVGTSALQDVHVIEAKPSLIAKVRAADMVVCTGAELEVGWLPQLIRQSGNAKVASGAGNFMAAAQVKTLERPSALDRANGDVHPDGNPHIQMDPRRVLIVAQRLDARLAQLDPANAATYQQRLAGFQQRWLAAMARWKAQAAPLKGRKVVVHHISWVYLWDWLGMQQIGALEPKPGVPPTSAHLASLISTTKAANTLAIVRAAYQDPKPADWLAERTGVKAVTLPLTVGGDAQSKDLFGLFDSTISKLLQAAK</sequence>
<evidence type="ECO:0000313" key="2">
    <source>
        <dbReference type="EMBL" id="TZF90374.1"/>
    </source>
</evidence>
<feature type="signal peptide" evidence="1">
    <location>
        <begin position="1"/>
        <end position="21"/>
    </location>
</feature>
<dbReference type="Proteomes" id="UP000323164">
    <property type="component" value="Unassembled WGS sequence"/>
</dbReference>
<dbReference type="SUPFAM" id="SSF53807">
    <property type="entry name" value="Helical backbone' metal receptor"/>
    <property type="match status" value="1"/>
</dbReference>
<dbReference type="CDD" id="cd01145">
    <property type="entry name" value="TroA_c"/>
    <property type="match status" value="1"/>
</dbReference>
<dbReference type="Pfam" id="PF01297">
    <property type="entry name" value="ZnuA"/>
    <property type="match status" value="1"/>
</dbReference>
<dbReference type="GO" id="GO:0030001">
    <property type="term" value="P:metal ion transport"/>
    <property type="evidence" value="ECO:0007669"/>
    <property type="project" value="InterPro"/>
</dbReference>
<proteinExistence type="predicted"/>
<comment type="caution">
    <text evidence="2">The sequence shown here is derived from an EMBL/GenBank/DDBJ whole genome shotgun (WGS) entry which is preliminary data.</text>
</comment>
<feature type="chain" id="PRO_5022766867" evidence="1">
    <location>
        <begin position="22"/>
        <end position="299"/>
    </location>
</feature>
<evidence type="ECO:0000313" key="3">
    <source>
        <dbReference type="Proteomes" id="UP000323164"/>
    </source>
</evidence>
<accession>A0A5D8ZCI3</accession>
<gene>
    <name evidence="2" type="ORF">FW784_05570</name>
</gene>
<dbReference type="EMBL" id="VTRV01000041">
    <property type="protein sequence ID" value="TZF90374.1"/>
    <property type="molecule type" value="Genomic_DNA"/>
</dbReference>
<dbReference type="AlphaFoldDB" id="A0A5D8ZCI3"/>
<dbReference type="RefSeq" id="WP_149352364.1">
    <property type="nucleotide sequence ID" value="NZ_VTRV01000041.1"/>
</dbReference>
<dbReference type="OrthoDB" id="9810636at2"/>
<keyword evidence="1" id="KW-0732">Signal</keyword>
<dbReference type="PANTHER" id="PTHR42953:SF2">
    <property type="entry name" value="ADHESION PROTEIN"/>
    <property type="match status" value="1"/>
</dbReference>
<dbReference type="Gene3D" id="3.40.50.1980">
    <property type="entry name" value="Nitrogenase molybdenum iron protein domain"/>
    <property type="match status" value="2"/>
</dbReference>
<protein>
    <submittedName>
        <fullName evidence="2">Zinc ABC transporter substrate-binding protein</fullName>
    </submittedName>
</protein>
<dbReference type="InterPro" id="IPR050492">
    <property type="entry name" value="Bact_metal-bind_prot9"/>
</dbReference>
<dbReference type="PANTHER" id="PTHR42953">
    <property type="entry name" value="HIGH-AFFINITY ZINC UPTAKE SYSTEM PROTEIN ZNUA-RELATED"/>
    <property type="match status" value="1"/>
</dbReference>